<dbReference type="RefSeq" id="WP_039470446.1">
    <property type="nucleotide sequence ID" value="NZ_JSYN01000001.1"/>
</dbReference>
<name>A0A0C1FYF3_9SPHI</name>
<protein>
    <recommendedName>
        <fullName evidence="3">TraB/GumN family protein</fullName>
    </recommendedName>
</protein>
<gene>
    <name evidence="1" type="ORF">OC25_00070</name>
</gene>
<reference evidence="1 2" key="1">
    <citation type="submission" date="2014-10" db="EMBL/GenBank/DDBJ databases">
        <title>Pedobacter Kyungheensis.</title>
        <authorList>
            <person name="Anderson B.M."/>
            <person name="Newman J.D."/>
        </authorList>
    </citation>
    <scope>NUCLEOTIDE SEQUENCE [LARGE SCALE GENOMIC DNA]</scope>
    <source>
        <strain evidence="1 2">KACC 16221</strain>
    </source>
</reference>
<dbReference type="PANTHER" id="PTHR40590">
    <property type="entry name" value="CYTOPLASMIC PROTEIN-RELATED"/>
    <property type="match status" value="1"/>
</dbReference>
<dbReference type="EMBL" id="JSYN01000001">
    <property type="protein sequence ID" value="KIA96858.1"/>
    <property type="molecule type" value="Genomic_DNA"/>
</dbReference>
<sequence length="1153" mass="130910">MKFSFYFELRSKILSLTLVLFFIGFKGFSQEKKSNYNLLWQISGKGLSKPSYLFGSMHVKDKRAFNFSDSLIKAMESTSAFVMEVHPDSLMKSFFEAKKERAGKKRITELITAEQIAELVKRFEAKNGFVPDSSMLDNPVLVAALMNDQVNRKDDMQTFVDAYLYGIARTMKKKIYGLEKPEDQVKLLYGSDAKIASLFDVDEEATAESMEKMVNVYAKGNLDDITALLSEESEDQLDLVGRNEVMANGIIKLIQADNLFVAVGAAHLNGEKGIISLLTRAGYTLRPVTATFTGLAKNFKIDYAKIDWVKHNDAAENFEAEFPVEPIITKEIIGKSYVAADLITNMRYAVRSTYTGPLEKMTSKAYLDTVFTKYLDKGGKLISKKSENRYGGVGLAVEFEKDGKFSRNVLVHKNYTLYMISVDAESNNLHAAYADKFFSVVKISDVVVAKKDNWLDYKHDLAAFSLKIPMQPEESTKQIPNPTLPASPYIINMYTMLDKVNFVSYIFRYNDFPEGMYLSDKNTFFNGIKSQLEKNGKIVDGPVTIYKEGLEGREIGLVLQGTYMKVQMFLRGNRSYLLMKQNQMGEDKVKDDEYFNSFKLEKYLEGKSAFYQVDDLKVFTPAQPSTAPEKEEMDHTSFLNNNKLFYSLNKNTGGAYLIGTSKIKKYFKSANLDSLYIQTFNRMKKETDSIIKTEDALVGTSKGKVFTYIDSASGLQKKAKFWINGERFYYLSLMSTKEDLESKHAIDFFNTVTVTTAPKPFDIKASKAKLIFDDLKSQDTLVHNPAFGALSYYEFDKTEIPLINAALKLKYTDDTINNGVRVKLIKALSVLQKEKSIPLLKELFADAKNTDIIRNKALTEIVSLDSNQYDWYLKSLNDNKALDLVNYWSTFNPLYDSLAYVSKHFDQVLALKNKEPYRSSVLGLVSEMISSEKPEYLAQLKQNKDKITAQAITDLNGYLKDNDNYPGGSVYHYLDILPALEMPELTDAFTSKLITDSNTYVATSATVARIKAGLPVDQKLLDAKLDSISSRYDILKAFDAVKKLDQVPAKYLKHEEIAKLLLSNYMSEELDYSENVKLLDKIEENGKIYFAFEFIYPATEEGESITYVGVCGPFDTDEKKIDFKQYQCYSDFEFKSDDWLKQVKTLISTLTEE</sequence>
<evidence type="ECO:0000313" key="2">
    <source>
        <dbReference type="Proteomes" id="UP000031246"/>
    </source>
</evidence>
<dbReference type="InterPro" id="IPR047111">
    <property type="entry name" value="YbaP-like"/>
</dbReference>
<dbReference type="CDD" id="cd14789">
    <property type="entry name" value="Tiki"/>
    <property type="match status" value="1"/>
</dbReference>
<evidence type="ECO:0008006" key="3">
    <source>
        <dbReference type="Google" id="ProtNLM"/>
    </source>
</evidence>
<dbReference type="OrthoDB" id="9798714at2"/>
<dbReference type="Pfam" id="PF01963">
    <property type="entry name" value="TraB_PrgY_gumN"/>
    <property type="match status" value="1"/>
</dbReference>
<dbReference type="InterPro" id="IPR002816">
    <property type="entry name" value="TraB/PrgY/GumN_fam"/>
</dbReference>
<comment type="caution">
    <text evidence="1">The sequence shown here is derived from an EMBL/GenBank/DDBJ whole genome shotgun (WGS) entry which is preliminary data.</text>
</comment>
<dbReference type="PANTHER" id="PTHR40590:SF1">
    <property type="entry name" value="CYTOPLASMIC PROTEIN"/>
    <property type="match status" value="1"/>
</dbReference>
<dbReference type="AlphaFoldDB" id="A0A0C1FYF3"/>
<keyword evidence="2" id="KW-1185">Reference proteome</keyword>
<proteinExistence type="predicted"/>
<organism evidence="1 2">
    <name type="scientific">Pedobacter kyungheensis</name>
    <dbReference type="NCBI Taxonomy" id="1069985"/>
    <lineage>
        <taxon>Bacteria</taxon>
        <taxon>Pseudomonadati</taxon>
        <taxon>Bacteroidota</taxon>
        <taxon>Sphingobacteriia</taxon>
        <taxon>Sphingobacteriales</taxon>
        <taxon>Sphingobacteriaceae</taxon>
        <taxon>Pedobacter</taxon>
    </lineage>
</organism>
<accession>A0A0C1FYF3</accession>
<evidence type="ECO:0000313" key="1">
    <source>
        <dbReference type="EMBL" id="KIA96858.1"/>
    </source>
</evidence>
<dbReference type="Proteomes" id="UP000031246">
    <property type="component" value="Unassembled WGS sequence"/>
</dbReference>